<keyword evidence="2" id="KW-1185">Reference proteome</keyword>
<protein>
    <recommendedName>
        <fullName evidence="3">Exopolysaccharide biosynthesis protein</fullName>
    </recommendedName>
</protein>
<gene>
    <name evidence="1" type="ORF">FE810_15065</name>
</gene>
<evidence type="ECO:0000313" key="2">
    <source>
        <dbReference type="Proteomes" id="UP000307790"/>
    </source>
</evidence>
<dbReference type="PROSITE" id="PS51257">
    <property type="entry name" value="PROKAR_LIPOPROTEIN"/>
    <property type="match status" value="1"/>
</dbReference>
<dbReference type="OrthoDB" id="6264505at2"/>
<proteinExistence type="predicted"/>
<organism evidence="1 2">
    <name type="scientific">Thalassotalea litorea</name>
    <dbReference type="NCBI Taxonomy" id="2020715"/>
    <lineage>
        <taxon>Bacteria</taxon>
        <taxon>Pseudomonadati</taxon>
        <taxon>Pseudomonadota</taxon>
        <taxon>Gammaproteobacteria</taxon>
        <taxon>Alteromonadales</taxon>
        <taxon>Colwelliaceae</taxon>
        <taxon>Thalassotalea</taxon>
    </lineage>
</organism>
<dbReference type="AlphaFoldDB" id="A0A5R9IMW1"/>
<accession>A0A5R9IMW1</accession>
<name>A0A5R9IMW1_9GAMM</name>
<sequence length="126" mass="14052">MVNHIIKISLLILLLSGCTNIRFTTNTIDWLESGFEAQEVETYSFAEIMTYNATYLGSVSEEYCHTKKLNPAPTFTPLVKELKIETQKLGGNAIVLNPCEKIKDYSSCSTLLRCNASAYSIDFNGV</sequence>
<dbReference type="RefSeq" id="WP_138321152.1">
    <property type="nucleotide sequence ID" value="NZ_VCBC01000017.1"/>
</dbReference>
<evidence type="ECO:0000313" key="1">
    <source>
        <dbReference type="EMBL" id="TLU61329.1"/>
    </source>
</evidence>
<dbReference type="Proteomes" id="UP000307790">
    <property type="component" value="Unassembled WGS sequence"/>
</dbReference>
<reference evidence="1 2" key="1">
    <citation type="submission" date="2019-05" db="EMBL/GenBank/DDBJ databases">
        <title>Genome sequences of Thalassotalea litorea 1K03283.</title>
        <authorList>
            <person name="Zhang D."/>
        </authorList>
    </citation>
    <scope>NUCLEOTIDE SEQUENCE [LARGE SCALE GENOMIC DNA]</scope>
    <source>
        <strain evidence="1 2">MCCC 1K03283</strain>
    </source>
</reference>
<comment type="caution">
    <text evidence="1">The sequence shown here is derived from an EMBL/GenBank/DDBJ whole genome shotgun (WGS) entry which is preliminary data.</text>
</comment>
<dbReference type="Gene3D" id="3.30.110.70">
    <property type="entry name" value="Hypothetical protein apc22750. Chain B"/>
    <property type="match status" value="1"/>
</dbReference>
<dbReference type="EMBL" id="VCBC01000017">
    <property type="protein sequence ID" value="TLU61329.1"/>
    <property type="molecule type" value="Genomic_DNA"/>
</dbReference>
<evidence type="ECO:0008006" key="3">
    <source>
        <dbReference type="Google" id="ProtNLM"/>
    </source>
</evidence>